<feature type="non-terminal residue" evidence="2">
    <location>
        <position position="106"/>
    </location>
</feature>
<dbReference type="AlphaFoldDB" id="A0A816GL20"/>
<proteinExistence type="predicted"/>
<dbReference type="SUPFAM" id="SSF56399">
    <property type="entry name" value="ADP-ribosylation"/>
    <property type="match status" value="1"/>
</dbReference>
<sequence length="106" mass="11722">MGFFISDLHRHIEQLYQEQYAGTTAANTFIVYRGRGLSTGDFEQMIKTKGGLISFNNFLSTSKDRELSHAFAESNQANPDLVGILLVMKIDPFQSTTPFASIAGIS</sequence>
<gene>
    <name evidence="1" type="ORF">BJG266_LOCUS49120</name>
    <name evidence="2" type="ORF">QVE165_LOCUS66200</name>
</gene>
<dbReference type="EMBL" id="CAJNOI010007128">
    <property type="protein sequence ID" value="CAF1585473.1"/>
    <property type="molecule type" value="Genomic_DNA"/>
</dbReference>
<accession>A0A816GL20</accession>
<dbReference type="Proteomes" id="UP000663877">
    <property type="component" value="Unassembled WGS sequence"/>
</dbReference>
<name>A0A816GL20_9BILA</name>
<evidence type="ECO:0000313" key="2">
    <source>
        <dbReference type="EMBL" id="CAF1676013.1"/>
    </source>
</evidence>
<dbReference type="EMBL" id="CAJNOM010007558">
    <property type="protein sequence ID" value="CAF1676013.1"/>
    <property type="molecule type" value="Genomic_DNA"/>
</dbReference>
<comment type="caution">
    <text evidence="2">The sequence shown here is derived from an EMBL/GenBank/DDBJ whole genome shotgun (WGS) entry which is preliminary data.</text>
</comment>
<protein>
    <submittedName>
        <fullName evidence="2">Uncharacterized protein</fullName>
    </submittedName>
</protein>
<evidence type="ECO:0000313" key="3">
    <source>
        <dbReference type="Proteomes" id="UP000663832"/>
    </source>
</evidence>
<dbReference type="Proteomes" id="UP000663832">
    <property type="component" value="Unassembled WGS sequence"/>
</dbReference>
<evidence type="ECO:0000313" key="1">
    <source>
        <dbReference type="EMBL" id="CAF1585473.1"/>
    </source>
</evidence>
<keyword evidence="3" id="KW-1185">Reference proteome</keyword>
<organism evidence="2 3">
    <name type="scientific">Adineta steineri</name>
    <dbReference type="NCBI Taxonomy" id="433720"/>
    <lineage>
        <taxon>Eukaryota</taxon>
        <taxon>Metazoa</taxon>
        <taxon>Spiralia</taxon>
        <taxon>Gnathifera</taxon>
        <taxon>Rotifera</taxon>
        <taxon>Eurotatoria</taxon>
        <taxon>Bdelloidea</taxon>
        <taxon>Adinetida</taxon>
        <taxon>Adinetidae</taxon>
        <taxon>Adineta</taxon>
    </lineage>
</organism>
<reference evidence="2" key="1">
    <citation type="submission" date="2021-02" db="EMBL/GenBank/DDBJ databases">
        <authorList>
            <person name="Nowell W R."/>
        </authorList>
    </citation>
    <scope>NUCLEOTIDE SEQUENCE</scope>
</reference>